<feature type="compositionally biased region" description="Low complexity" evidence="1">
    <location>
        <begin position="56"/>
        <end position="77"/>
    </location>
</feature>
<feature type="compositionally biased region" description="Low complexity" evidence="1">
    <location>
        <begin position="1"/>
        <end position="15"/>
    </location>
</feature>
<dbReference type="GO" id="GO:0005524">
    <property type="term" value="F:ATP binding"/>
    <property type="evidence" value="ECO:0007669"/>
    <property type="project" value="InterPro"/>
</dbReference>
<dbReference type="PANTHER" id="PTHR33471:SF1">
    <property type="entry name" value="OS01G0382700 PROTEIN"/>
    <property type="match status" value="1"/>
</dbReference>
<evidence type="ECO:0000313" key="2">
    <source>
        <dbReference type="EMBL" id="KAI7840875.1"/>
    </source>
</evidence>
<dbReference type="AlphaFoldDB" id="A0AAD5H5E4"/>
<dbReference type="GO" id="GO:0004176">
    <property type="term" value="F:ATP-dependent peptidase activity"/>
    <property type="evidence" value="ECO:0007669"/>
    <property type="project" value="InterPro"/>
</dbReference>
<comment type="caution">
    <text evidence="2">The sequence shown here is derived from an EMBL/GenBank/DDBJ whole genome shotgun (WGS) entry which is preliminary data.</text>
</comment>
<keyword evidence="3" id="KW-1185">Reference proteome</keyword>
<reference evidence="2" key="1">
    <citation type="submission" date="2020-11" db="EMBL/GenBank/DDBJ databases">
        <title>Chlorella ohadii genome sequencing and assembly.</title>
        <authorList>
            <person name="Murik O."/>
            <person name="Treves H."/>
            <person name="Kedem I."/>
            <person name="Shotland Y."/>
            <person name="Kaplan A."/>
        </authorList>
    </citation>
    <scope>NUCLEOTIDE SEQUENCE</scope>
    <source>
        <strain evidence="2">1</strain>
    </source>
</reference>
<dbReference type="GO" id="GO:0004222">
    <property type="term" value="F:metalloendopeptidase activity"/>
    <property type="evidence" value="ECO:0007669"/>
    <property type="project" value="InterPro"/>
</dbReference>
<evidence type="ECO:0000256" key="1">
    <source>
        <dbReference type="SAM" id="MobiDB-lite"/>
    </source>
</evidence>
<dbReference type="EMBL" id="JADXDR010000070">
    <property type="protein sequence ID" value="KAI7840875.1"/>
    <property type="molecule type" value="Genomic_DNA"/>
</dbReference>
<evidence type="ECO:0000313" key="3">
    <source>
        <dbReference type="Proteomes" id="UP001205105"/>
    </source>
</evidence>
<sequence>MHLATAPVSHAPAAALQPRPATAGSAARHWTSSQRVRLTAAWRQPRGGVATRAEADGSSPAATDDAAASAAPAVPQLSPAEAKQKLAELDKLLASEGPQVEAQAASLAATLHERGALRAFGAASQVPKRAYSLQELRLNKIQPEQFLAPKDTTLSSVRNIVQGSYLAGLTAAYFGQLLDLTQIVQVVILTAFLLTVDQVANAGGFEALLVDTAGRVVNRTYGRRVALHEAGHFLVAYLLGLLPRGYTLSSLDLFLRKRQLNVQAGCQFCDSAFQAEVASGKLTSSSLDTYSCVALAGVATEWLRFGHAEGGLADVMQLDRLLQALRFTQAKADAQVRWSVLNVVTLLRRHEATHDALADAMARGASVVECIELIEQRLAGSSDI</sequence>
<feature type="region of interest" description="Disordered" evidence="1">
    <location>
        <begin position="1"/>
        <end position="77"/>
    </location>
</feature>
<protein>
    <submittedName>
        <fullName evidence="2">Uncharacterized protein</fullName>
    </submittedName>
</protein>
<name>A0AAD5H5E4_9CHLO</name>
<gene>
    <name evidence="2" type="ORF">COHA_005405</name>
</gene>
<organism evidence="2 3">
    <name type="scientific">Chlorella ohadii</name>
    <dbReference type="NCBI Taxonomy" id="2649997"/>
    <lineage>
        <taxon>Eukaryota</taxon>
        <taxon>Viridiplantae</taxon>
        <taxon>Chlorophyta</taxon>
        <taxon>core chlorophytes</taxon>
        <taxon>Trebouxiophyceae</taxon>
        <taxon>Chlorellales</taxon>
        <taxon>Chlorellaceae</taxon>
        <taxon>Chlorella clade</taxon>
        <taxon>Chlorella</taxon>
    </lineage>
</organism>
<dbReference type="InterPro" id="IPR037219">
    <property type="entry name" value="Peptidase_M41-like"/>
</dbReference>
<dbReference type="Proteomes" id="UP001205105">
    <property type="component" value="Unassembled WGS sequence"/>
</dbReference>
<dbReference type="Gene3D" id="1.20.58.760">
    <property type="entry name" value="Peptidase M41"/>
    <property type="match status" value="1"/>
</dbReference>
<dbReference type="PANTHER" id="PTHR33471">
    <property type="entry name" value="ATP-DEPENDENT ZINC METALLOPROTEASE-RELATED"/>
    <property type="match status" value="1"/>
</dbReference>
<accession>A0AAD5H5E4</accession>
<proteinExistence type="predicted"/>
<dbReference type="SUPFAM" id="SSF140990">
    <property type="entry name" value="FtsH protease domain-like"/>
    <property type="match status" value="1"/>
</dbReference>
<dbReference type="GO" id="GO:0006508">
    <property type="term" value="P:proteolysis"/>
    <property type="evidence" value="ECO:0007669"/>
    <property type="project" value="InterPro"/>
</dbReference>